<evidence type="ECO:0000313" key="1">
    <source>
        <dbReference type="EMBL" id="HJC40646.1"/>
    </source>
</evidence>
<proteinExistence type="predicted"/>
<evidence type="ECO:0000313" key="2">
    <source>
        <dbReference type="Proteomes" id="UP000823882"/>
    </source>
</evidence>
<dbReference type="NCBIfam" id="TIGR01909">
    <property type="entry name" value="C_GCAxxG_C_C"/>
    <property type="match status" value="1"/>
</dbReference>
<protein>
    <submittedName>
        <fullName evidence="1">C-GCAxxG-C-C family protein</fullName>
    </submittedName>
</protein>
<dbReference type="Proteomes" id="UP000823882">
    <property type="component" value="Unassembled WGS sequence"/>
</dbReference>
<dbReference type="InterPro" id="IPR010181">
    <property type="entry name" value="CGCAxxGCC_motif"/>
</dbReference>
<dbReference type="AlphaFoldDB" id="A0A9D2NZT6"/>
<reference evidence="1" key="1">
    <citation type="journal article" date="2021" name="PeerJ">
        <title>Extensive microbial diversity within the chicken gut microbiome revealed by metagenomics and culture.</title>
        <authorList>
            <person name="Gilroy R."/>
            <person name="Ravi A."/>
            <person name="Getino M."/>
            <person name="Pursley I."/>
            <person name="Horton D.L."/>
            <person name="Alikhan N.F."/>
            <person name="Baker D."/>
            <person name="Gharbi K."/>
            <person name="Hall N."/>
            <person name="Watson M."/>
            <person name="Adriaenssens E.M."/>
            <person name="Foster-Nyarko E."/>
            <person name="Jarju S."/>
            <person name="Secka A."/>
            <person name="Antonio M."/>
            <person name="Oren A."/>
            <person name="Chaudhuri R.R."/>
            <person name="La Ragione R."/>
            <person name="Hildebrand F."/>
            <person name="Pallen M.J."/>
        </authorList>
    </citation>
    <scope>NUCLEOTIDE SEQUENCE</scope>
    <source>
        <strain evidence="1">CHK186-1790</strain>
    </source>
</reference>
<gene>
    <name evidence="1" type="ORF">H9701_03725</name>
</gene>
<name>A0A9D2NZT6_9FIRM</name>
<accession>A0A9D2NZT6</accession>
<dbReference type="Pfam" id="PF09719">
    <property type="entry name" value="C_GCAxxG_C_C"/>
    <property type="match status" value="1"/>
</dbReference>
<comment type="caution">
    <text evidence="1">The sequence shown here is derived from an EMBL/GenBank/DDBJ whole genome shotgun (WGS) entry which is preliminary data.</text>
</comment>
<organism evidence="1 2">
    <name type="scientific">Candidatus Intestinimonas pullistercoris</name>
    <dbReference type="NCBI Taxonomy" id="2838623"/>
    <lineage>
        <taxon>Bacteria</taxon>
        <taxon>Bacillati</taxon>
        <taxon>Bacillota</taxon>
        <taxon>Clostridia</taxon>
        <taxon>Eubacteriales</taxon>
        <taxon>Intestinimonas</taxon>
    </lineage>
</organism>
<dbReference type="EMBL" id="DWWJ01000072">
    <property type="protein sequence ID" value="HJC40646.1"/>
    <property type="molecule type" value="Genomic_DNA"/>
</dbReference>
<sequence>MDRVERALELHHVEKPHYNCCQAVIVPFAESLGLDREAFYRVGGQFGSGMRRGSVCGAVTGGLMALGLLGADNQTAVEFQRRFREQAGALDCSELLRAAKENGEAQKPHCDRMVCTAVALVEELTTKG</sequence>
<reference evidence="1" key="2">
    <citation type="submission" date="2021-04" db="EMBL/GenBank/DDBJ databases">
        <authorList>
            <person name="Gilroy R."/>
        </authorList>
    </citation>
    <scope>NUCLEOTIDE SEQUENCE</scope>
    <source>
        <strain evidence="1">CHK186-1790</strain>
    </source>
</reference>